<keyword evidence="5 11" id="KW-0479">Metal-binding</keyword>
<keyword evidence="9 11" id="KW-0460">Magnesium</keyword>
<dbReference type="EC" id="2.7.1.50" evidence="11"/>
<feature type="binding site" evidence="11">
    <location>
        <position position="48"/>
    </location>
    <ligand>
        <name>substrate</name>
    </ligand>
</feature>
<comment type="pathway">
    <text evidence="3 11">Cofactor biosynthesis; thiamine diphosphate biosynthesis; 4-methyl-5-(2-phosphoethyl)-thiazole from 5-(2-hydroxyethyl)-4-methylthiazole: step 1/1.</text>
</comment>
<evidence type="ECO:0000256" key="5">
    <source>
        <dbReference type="ARBA" id="ARBA00022723"/>
    </source>
</evidence>
<dbReference type="InterPro" id="IPR000417">
    <property type="entry name" value="Hyethyz_kinase"/>
</dbReference>
<dbReference type="NCBIfam" id="NF006830">
    <property type="entry name" value="PRK09355.1"/>
    <property type="match status" value="1"/>
</dbReference>
<dbReference type="Proteomes" id="UP001056291">
    <property type="component" value="Chromosome"/>
</dbReference>
<evidence type="ECO:0000313" key="12">
    <source>
        <dbReference type="EMBL" id="USG60059.1"/>
    </source>
</evidence>
<keyword evidence="6 11" id="KW-0547">Nucleotide-binding</keyword>
<keyword evidence="8 11" id="KW-0067">ATP-binding</keyword>
<keyword evidence="10 11" id="KW-0784">Thiamine biosynthesis</keyword>
<dbReference type="CDD" id="cd01170">
    <property type="entry name" value="THZ_kinase"/>
    <property type="match status" value="1"/>
</dbReference>
<comment type="catalytic activity">
    <reaction evidence="1 11">
        <text>5-(2-hydroxyethyl)-4-methylthiazole + ATP = 4-methyl-5-(2-phosphooxyethyl)-thiazole + ADP + H(+)</text>
        <dbReference type="Rhea" id="RHEA:24212"/>
        <dbReference type="ChEBI" id="CHEBI:15378"/>
        <dbReference type="ChEBI" id="CHEBI:17957"/>
        <dbReference type="ChEBI" id="CHEBI:30616"/>
        <dbReference type="ChEBI" id="CHEBI:58296"/>
        <dbReference type="ChEBI" id="CHEBI:456216"/>
        <dbReference type="EC" id="2.7.1.50"/>
    </reaction>
</comment>
<evidence type="ECO:0000256" key="4">
    <source>
        <dbReference type="ARBA" id="ARBA00022679"/>
    </source>
</evidence>
<dbReference type="InterPro" id="IPR029056">
    <property type="entry name" value="Ribokinase-like"/>
</dbReference>
<dbReference type="GO" id="GO:0004417">
    <property type="term" value="F:hydroxyethylthiazole kinase activity"/>
    <property type="evidence" value="ECO:0007669"/>
    <property type="project" value="UniProtKB-EC"/>
</dbReference>
<organism evidence="12 13">
    <name type="scientific">Sneathiella marina</name>
    <dbReference type="NCBI Taxonomy" id="2950108"/>
    <lineage>
        <taxon>Bacteria</taxon>
        <taxon>Pseudomonadati</taxon>
        <taxon>Pseudomonadota</taxon>
        <taxon>Alphaproteobacteria</taxon>
        <taxon>Sneathiellales</taxon>
        <taxon>Sneathiellaceae</taxon>
        <taxon>Sneathiella</taxon>
    </lineage>
</organism>
<dbReference type="Pfam" id="PF02110">
    <property type="entry name" value="HK"/>
    <property type="match status" value="1"/>
</dbReference>
<evidence type="ECO:0000256" key="11">
    <source>
        <dbReference type="HAMAP-Rule" id="MF_00228"/>
    </source>
</evidence>
<feature type="binding site" evidence="11">
    <location>
        <position position="171"/>
    </location>
    <ligand>
        <name>ATP</name>
        <dbReference type="ChEBI" id="CHEBI:30616"/>
    </ligand>
</feature>
<comment type="similarity">
    <text evidence="11">Belongs to the Thz kinase family.</text>
</comment>
<name>A0ABY4VZP1_9PROT</name>
<feature type="binding site" evidence="11">
    <location>
        <position position="198"/>
    </location>
    <ligand>
        <name>substrate</name>
    </ligand>
</feature>
<dbReference type="PIRSF" id="PIRSF000513">
    <property type="entry name" value="Thz_kinase"/>
    <property type="match status" value="1"/>
</dbReference>
<evidence type="ECO:0000256" key="7">
    <source>
        <dbReference type="ARBA" id="ARBA00022777"/>
    </source>
</evidence>
<keyword evidence="13" id="KW-1185">Reference proteome</keyword>
<dbReference type="SUPFAM" id="SSF53613">
    <property type="entry name" value="Ribokinase-like"/>
    <property type="match status" value="1"/>
</dbReference>
<proteinExistence type="inferred from homology"/>
<comment type="function">
    <text evidence="11">Catalyzes the phosphorylation of the hydroxyl group of 4-methyl-5-beta-hydroxyethylthiazole (THZ).</text>
</comment>
<sequence>MQQSIIESIWSDYEMICESRPLVHNITNLVVTNFSANALLALGASPLMSHAPEELEEIIGISNALVINIGTLDIQQIDSMKLAVGFANEKKIPIVIDPVGAGASALRTETALALIKNAHRSIVKGNGGEILALANQQIQSKGVDSLYDPSDAIPAAQSLISEFDVEAIAISGPEDVVVDATTCTIHANGSCMMPAITGMGCILTAITGAFSAVSETPYTAARNAVSLVSIAGEMAARKSQGPGSFLPHFLDQLYTIKQADLTGRLNVREAS</sequence>
<protein>
    <recommendedName>
        <fullName evidence="11">Hydroxyethylthiazole kinase</fullName>
        <ecNumber evidence="11">2.7.1.50</ecNumber>
    </recommendedName>
    <alternativeName>
        <fullName evidence="11">4-methyl-5-beta-hydroxyethylthiazole kinase</fullName>
        <shortName evidence="11">TH kinase</shortName>
        <shortName evidence="11">Thz kinase</shortName>
    </alternativeName>
</protein>
<feature type="binding site" evidence="11">
    <location>
        <position position="124"/>
    </location>
    <ligand>
        <name>ATP</name>
        <dbReference type="ChEBI" id="CHEBI:30616"/>
    </ligand>
</feature>
<keyword evidence="4 11" id="KW-0808">Transferase</keyword>
<evidence type="ECO:0000256" key="10">
    <source>
        <dbReference type="ARBA" id="ARBA00022977"/>
    </source>
</evidence>
<accession>A0ABY4VZP1</accession>
<dbReference type="RefSeq" id="WP_251932866.1">
    <property type="nucleotide sequence ID" value="NZ_CP098747.1"/>
</dbReference>
<dbReference type="PRINTS" id="PR01099">
    <property type="entry name" value="HYETHTZKNASE"/>
</dbReference>
<evidence type="ECO:0000256" key="8">
    <source>
        <dbReference type="ARBA" id="ARBA00022840"/>
    </source>
</evidence>
<evidence type="ECO:0000256" key="1">
    <source>
        <dbReference type="ARBA" id="ARBA00001771"/>
    </source>
</evidence>
<evidence type="ECO:0000256" key="2">
    <source>
        <dbReference type="ARBA" id="ARBA00001946"/>
    </source>
</evidence>
<gene>
    <name evidence="11 12" type="primary">thiM</name>
    <name evidence="12" type="ORF">NBZ79_12825</name>
</gene>
<evidence type="ECO:0000256" key="3">
    <source>
        <dbReference type="ARBA" id="ARBA00004868"/>
    </source>
</evidence>
<dbReference type="Gene3D" id="3.40.1190.20">
    <property type="match status" value="1"/>
</dbReference>
<keyword evidence="7 11" id="KW-0418">Kinase</keyword>
<comment type="cofactor">
    <cofactor evidence="2 11">
        <name>Mg(2+)</name>
        <dbReference type="ChEBI" id="CHEBI:18420"/>
    </cofactor>
</comment>
<dbReference type="EMBL" id="CP098747">
    <property type="protein sequence ID" value="USG60059.1"/>
    <property type="molecule type" value="Genomic_DNA"/>
</dbReference>
<evidence type="ECO:0000256" key="9">
    <source>
        <dbReference type="ARBA" id="ARBA00022842"/>
    </source>
</evidence>
<dbReference type="HAMAP" id="MF_00228">
    <property type="entry name" value="Thz_kinase"/>
    <property type="match status" value="1"/>
</dbReference>
<evidence type="ECO:0000256" key="6">
    <source>
        <dbReference type="ARBA" id="ARBA00022741"/>
    </source>
</evidence>
<evidence type="ECO:0000313" key="13">
    <source>
        <dbReference type="Proteomes" id="UP001056291"/>
    </source>
</evidence>
<reference evidence="12" key="1">
    <citation type="submission" date="2022-06" db="EMBL/GenBank/DDBJ databases">
        <title>Sneathiella actinostolidae sp. nov., isolated from a sea anemonein the Western Pacific Ocean.</title>
        <authorList>
            <person name="Wei M.J."/>
        </authorList>
    </citation>
    <scope>NUCLEOTIDE SEQUENCE</scope>
    <source>
        <strain evidence="12">PHK-P5</strain>
    </source>
</reference>
<dbReference type="NCBIfam" id="TIGR00694">
    <property type="entry name" value="thiM"/>
    <property type="match status" value="1"/>
</dbReference>